<dbReference type="AlphaFoldDB" id="A0A8S2AZG3"/>
<evidence type="ECO:0000256" key="11">
    <source>
        <dbReference type="ARBA" id="ARBA00022968"/>
    </source>
</evidence>
<dbReference type="PANTHER" id="PTHR43391">
    <property type="entry name" value="RETINOL DEHYDROGENASE-RELATED"/>
    <property type="match status" value="1"/>
</dbReference>
<evidence type="ECO:0000256" key="13">
    <source>
        <dbReference type="ARBA" id="ARBA00023002"/>
    </source>
</evidence>
<dbReference type="GO" id="GO:0005634">
    <property type="term" value="C:nucleus"/>
    <property type="evidence" value="ECO:0007669"/>
    <property type="project" value="UniProtKB-SubCell"/>
</dbReference>
<evidence type="ECO:0000256" key="5">
    <source>
        <dbReference type="ARBA" id="ARBA00006484"/>
    </source>
</evidence>
<reference evidence="19" key="1">
    <citation type="submission" date="2021-01" db="EMBL/GenBank/DDBJ databases">
        <authorList>
            <person name="Bezrukov I."/>
        </authorList>
    </citation>
    <scope>NUCLEOTIDE SEQUENCE</scope>
</reference>
<dbReference type="PROSITE" id="PS00061">
    <property type="entry name" value="ADH_SHORT"/>
    <property type="match status" value="1"/>
</dbReference>
<keyword evidence="11" id="KW-0735">Signal-anchor</keyword>
<keyword evidence="13" id="KW-0560">Oxidoreductase</keyword>
<evidence type="ECO:0000313" key="20">
    <source>
        <dbReference type="Proteomes" id="UP000682877"/>
    </source>
</evidence>
<evidence type="ECO:0000256" key="14">
    <source>
        <dbReference type="ARBA" id="ARBA00023098"/>
    </source>
</evidence>
<evidence type="ECO:0000256" key="12">
    <source>
        <dbReference type="ARBA" id="ARBA00022990"/>
    </source>
</evidence>
<dbReference type="SUPFAM" id="SSF51735">
    <property type="entry name" value="NAD(P)-binding Rossmann-fold domains"/>
    <property type="match status" value="1"/>
</dbReference>
<evidence type="ECO:0000256" key="1">
    <source>
        <dbReference type="ARBA" id="ARBA00004123"/>
    </source>
</evidence>
<dbReference type="EMBL" id="LR999458">
    <property type="protein sequence ID" value="CAE6233131.1"/>
    <property type="molecule type" value="Genomic_DNA"/>
</dbReference>
<keyword evidence="8" id="KW-0833">Ubl conjugation pathway</keyword>
<dbReference type="PANTHER" id="PTHR43391:SF90">
    <property type="entry name" value="11-BETA-HYDROXYSTEROID DEHYDROGENASE-LIKE 4A-RELATED"/>
    <property type="match status" value="1"/>
</dbReference>
<keyword evidence="10" id="KW-0752">Steroid biosynthesis</keyword>
<comment type="subunit">
    <text evidence="17">Heterodimer of SAE1A or SAE1B and SAE2. The complex binds SUMO proteins via SAE2.</text>
</comment>
<evidence type="ECO:0000256" key="8">
    <source>
        <dbReference type="ARBA" id="ARBA00022786"/>
    </source>
</evidence>
<protein>
    <recommendedName>
        <fullName evidence="16">Ubiquitin-like 1-activating enzyme E1A</fullName>
    </recommendedName>
</protein>
<evidence type="ECO:0000256" key="9">
    <source>
        <dbReference type="ARBA" id="ARBA00022857"/>
    </source>
</evidence>
<dbReference type="Pfam" id="PF00106">
    <property type="entry name" value="adh_short"/>
    <property type="match status" value="1"/>
</dbReference>
<evidence type="ECO:0000256" key="6">
    <source>
        <dbReference type="ARBA" id="ARBA00022516"/>
    </source>
</evidence>
<evidence type="ECO:0000256" key="7">
    <source>
        <dbReference type="ARBA" id="ARBA00022598"/>
    </source>
</evidence>
<dbReference type="GO" id="GO:0005829">
    <property type="term" value="C:cytosol"/>
    <property type="evidence" value="ECO:0007669"/>
    <property type="project" value="TreeGrafter"/>
</dbReference>
<dbReference type="PRINTS" id="PR00080">
    <property type="entry name" value="SDRFAMILY"/>
</dbReference>
<evidence type="ECO:0000256" key="16">
    <source>
        <dbReference type="ARBA" id="ARBA00044354"/>
    </source>
</evidence>
<dbReference type="SUPFAM" id="SSF69572">
    <property type="entry name" value="Activating enzymes of the ubiquitin-like proteins"/>
    <property type="match status" value="1"/>
</dbReference>
<keyword evidence="14" id="KW-0443">Lipid metabolism</keyword>
<dbReference type="Proteomes" id="UP000682877">
    <property type="component" value="Chromosome 8"/>
</dbReference>
<comment type="pathway">
    <text evidence="3">Protein modification; protein sumoylation.</text>
</comment>
<evidence type="ECO:0000256" key="15">
    <source>
        <dbReference type="ARBA" id="ARBA00023242"/>
    </source>
</evidence>
<dbReference type="GO" id="GO:0006694">
    <property type="term" value="P:steroid biosynthetic process"/>
    <property type="evidence" value="ECO:0007669"/>
    <property type="project" value="UniProtKB-KW"/>
</dbReference>
<accession>A0A8S2AZG3</accession>
<keyword evidence="11" id="KW-0812">Transmembrane</keyword>
<dbReference type="InterPro" id="IPR020904">
    <property type="entry name" value="Sc_DH/Rdtase_CS"/>
</dbReference>
<keyword evidence="9" id="KW-0521">NADP</keyword>
<dbReference type="InterPro" id="IPR002347">
    <property type="entry name" value="SDR_fam"/>
</dbReference>
<sequence length="588" mass="65459">MDGEELTEQETALYDRQIRVWGAGAQRRLSKSHVLVSGIKGTVAEFCKNIVLAGVGSVTLLDDRLVTTEAFNANFLILPDENAYVGKTVAEICCDSLKEFNPMVHVSIEKGDLSTFGVDFFEKFDVVVIGYSSRATKKAVNEKCRNLAKRVAFYTVDCRGSCGEIFVDLQNYKYTKKKLDETVECELTFSSFEEAVSVPWKPIPRRTAKLYFAMRVIELFEETEGRKPGECSLSDLPKVLKLKKELCEGNSISENHIPDSLLERLVSGNTEFPPACAIIGGILGQEVIKVISGKGEPLKNFFYFDAEDGKVFMPFTIFFKLLGFIKRYKESEKVDGKVVIITGSSSGIGEHLAYEYARRGAYLTLVARREDRLQVVADRCRKLGSPDVAVVRGDVSVIEDCKRFVQETISRFGRLDHLVNNVGIVEAKFFEDYSEISDVLPIVNTNFWGPVYATHFAIPHIKKTKGKIIAVASPAGWSGVPRMSIYAASKAAMINFYETLRIELHPEIGVTIVFPGLIENGNTNLDLLAEKQEWSQVVAIESAAVCAKAVVNGICRGKTFVAEPSWVRVLFWLSAICPELLISKPKRN</sequence>
<evidence type="ECO:0000256" key="3">
    <source>
        <dbReference type="ARBA" id="ARBA00004718"/>
    </source>
</evidence>
<dbReference type="Pfam" id="PF00899">
    <property type="entry name" value="ThiF"/>
    <property type="match status" value="1"/>
</dbReference>
<keyword evidence="15" id="KW-0539">Nucleus</keyword>
<proteinExistence type="inferred from homology"/>
<dbReference type="FunFam" id="3.40.50.720:FF:000404">
    <property type="entry name" value="SUMO-activating enzyme subunit 1B-2"/>
    <property type="match status" value="1"/>
</dbReference>
<evidence type="ECO:0000256" key="2">
    <source>
        <dbReference type="ARBA" id="ARBA00004606"/>
    </source>
</evidence>
<evidence type="ECO:0000256" key="4">
    <source>
        <dbReference type="ARBA" id="ARBA00005673"/>
    </source>
</evidence>
<keyword evidence="20" id="KW-1185">Reference proteome</keyword>
<keyword evidence="6" id="KW-0444">Lipid biosynthesis</keyword>
<dbReference type="Gene3D" id="3.40.50.720">
    <property type="entry name" value="NAD(P)-binding Rossmann-like Domain"/>
    <property type="match status" value="2"/>
</dbReference>
<dbReference type="PRINTS" id="PR00081">
    <property type="entry name" value="GDHRDH"/>
</dbReference>
<evidence type="ECO:0000256" key="17">
    <source>
        <dbReference type="ARBA" id="ARBA00063459"/>
    </source>
</evidence>
<comment type="subcellular location">
    <subcellularLocation>
        <location evidence="2">Membrane</location>
        <topology evidence="2">Single-pass type II membrane protein</topology>
    </subcellularLocation>
    <subcellularLocation>
        <location evidence="1">Nucleus</location>
    </subcellularLocation>
</comment>
<dbReference type="InterPro" id="IPR035985">
    <property type="entry name" value="Ubiquitin-activating_enz"/>
</dbReference>
<evidence type="ECO:0000313" key="19">
    <source>
        <dbReference type="EMBL" id="CAE6233131.1"/>
    </source>
</evidence>
<organism evidence="19 20">
    <name type="scientific">Arabidopsis arenosa</name>
    <name type="common">Sand rock-cress</name>
    <name type="synonym">Cardaminopsis arenosa</name>
    <dbReference type="NCBI Taxonomy" id="38785"/>
    <lineage>
        <taxon>Eukaryota</taxon>
        <taxon>Viridiplantae</taxon>
        <taxon>Streptophyta</taxon>
        <taxon>Embryophyta</taxon>
        <taxon>Tracheophyta</taxon>
        <taxon>Spermatophyta</taxon>
        <taxon>Magnoliopsida</taxon>
        <taxon>eudicotyledons</taxon>
        <taxon>Gunneridae</taxon>
        <taxon>Pentapetalae</taxon>
        <taxon>rosids</taxon>
        <taxon>malvids</taxon>
        <taxon>Brassicales</taxon>
        <taxon>Brassicaceae</taxon>
        <taxon>Camelineae</taxon>
        <taxon>Arabidopsis</taxon>
    </lineage>
</organism>
<dbReference type="InterPro" id="IPR036291">
    <property type="entry name" value="NAD(P)-bd_dom_sf"/>
</dbReference>
<keyword evidence="12" id="KW-0007">Acetylation</keyword>
<dbReference type="GO" id="GO:0019948">
    <property type="term" value="F:SUMO activating enzyme activity"/>
    <property type="evidence" value="ECO:0007669"/>
    <property type="project" value="UniProtKB-ARBA"/>
</dbReference>
<keyword evidence="7" id="KW-0436">Ligase</keyword>
<name>A0A8S2AZG3_ARAAE</name>
<gene>
    <name evidence="19" type="ORF">AARE701A_LOCUS21160</name>
</gene>
<dbReference type="GO" id="GO:0016020">
    <property type="term" value="C:membrane"/>
    <property type="evidence" value="ECO:0007669"/>
    <property type="project" value="UniProtKB-SubCell"/>
</dbReference>
<dbReference type="InterPro" id="IPR000594">
    <property type="entry name" value="ThiF_NAD_FAD-bd"/>
</dbReference>
<comment type="similarity">
    <text evidence="4">Belongs to the ubiquitin-activating E1 family.</text>
</comment>
<evidence type="ECO:0000256" key="10">
    <source>
        <dbReference type="ARBA" id="ARBA00022955"/>
    </source>
</evidence>
<comment type="similarity">
    <text evidence="5">Belongs to the short-chain dehydrogenases/reductases (SDR) family.</text>
</comment>
<dbReference type="CDD" id="cd01492">
    <property type="entry name" value="Aos1_SUMO"/>
    <property type="match status" value="1"/>
</dbReference>
<evidence type="ECO:0000259" key="18">
    <source>
        <dbReference type="Pfam" id="PF00899"/>
    </source>
</evidence>
<dbReference type="GO" id="GO:0016491">
    <property type="term" value="F:oxidoreductase activity"/>
    <property type="evidence" value="ECO:0007669"/>
    <property type="project" value="UniProtKB-KW"/>
</dbReference>
<feature type="domain" description="THIF-type NAD/FAD binding fold" evidence="18">
    <location>
        <begin position="14"/>
        <end position="310"/>
    </location>
</feature>